<keyword evidence="2" id="KW-0812">Transmembrane</keyword>
<evidence type="ECO:0000313" key="3">
    <source>
        <dbReference type="EMBL" id="NYH45012.1"/>
    </source>
</evidence>
<keyword evidence="2" id="KW-1133">Transmembrane helix</keyword>
<evidence type="ECO:0000256" key="1">
    <source>
        <dbReference type="SAM" id="MobiDB-lite"/>
    </source>
</evidence>
<dbReference type="Proteomes" id="UP000523545">
    <property type="component" value="Unassembled WGS sequence"/>
</dbReference>
<reference evidence="3 4" key="1">
    <citation type="submission" date="2020-07" db="EMBL/GenBank/DDBJ databases">
        <title>Sequencing the genomes of 1000 actinobacteria strains.</title>
        <authorList>
            <person name="Klenk H.-P."/>
        </authorList>
    </citation>
    <scope>NUCLEOTIDE SEQUENCE [LARGE SCALE GENOMIC DNA]</scope>
    <source>
        <strain evidence="3 4">DSM 45876</strain>
    </source>
</reference>
<gene>
    <name evidence="3" type="ORF">HNR22_004739</name>
</gene>
<sequence length="242" mass="24001">MSDQVAPPSAPDAAAPQPAVETPQPTPAQPQAATSDATEPLAAKPGTADPQAAKPEAADPQAATSGAADPQAATPNTTDPQAATSSAADPQAATSDAAVPPATATATAEPETKKSGTRKALGIVGAILAIVVVAGLKFGVASAIGGYFNKDATADAKAGDCIAELPEITGTKQEKADGAKVVECTSTDAAYTVVGRVNDQSEAQAKAGTACDSFFQNDEEGYIFSSIEPGKSGYVLCLTKKA</sequence>
<dbReference type="AlphaFoldDB" id="A0A7Z0BH36"/>
<dbReference type="RefSeq" id="WP_343059939.1">
    <property type="nucleotide sequence ID" value="NZ_JACCHK010000001.1"/>
</dbReference>
<comment type="caution">
    <text evidence="3">The sequence shown here is derived from an EMBL/GenBank/DDBJ whole genome shotgun (WGS) entry which is preliminary data.</text>
</comment>
<feature type="transmembrane region" description="Helical" evidence="2">
    <location>
        <begin position="120"/>
        <end position="148"/>
    </location>
</feature>
<accession>A0A7Z0BH36</accession>
<keyword evidence="2" id="KW-0472">Membrane</keyword>
<name>A0A7Z0BH36_9ACTN</name>
<organism evidence="3 4">
    <name type="scientific">Micromonospora jinlongensis</name>
    <dbReference type="NCBI Taxonomy" id="1287877"/>
    <lineage>
        <taxon>Bacteria</taxon>
        <taxon>Bacillati</taxon>
        <taxon>Actinomycetota</taxon>
        <taxon>Actinomycetes</taxon>
        <taxon>Micromonosporales</taxon>
        <taxon>Micromonosporaceae</taxon>
        <taxon>Micromonospora</taxon>
    </lineage>
</organism>
<feature type="compositionally biased region" description="Low complexity" evidence="1">
    <location>
        <begin position="1"/>
        <end position="38"/>
    </location>
</feature>
<evidence type="ECO:0000256" key="2">
    <source>
        <dbReference type="SAM" id="Phobius"/>
    </source>
</evidence>
<protein>
    <submittedName>
        <fullName evidence="3">Uncharacterized protein</fullName>
    </submittedName>
</protein>
<dbReference type="EMBL" id="JACCHK010000001">
    <property type="protein sequence ID" value="NYH45012.1"/>
    <property type="molecule type" value="Genomic_DNA"/>
</dbReference>
<feature type="compositionally biased region" description="Low complexity" evidence="1">
    <location>
        <begin position="48"/>
        <end position="63"/>
    </location>
</feature>
<proteinExistence type="predicted"/>
<feature type="compositionally biased region" description="Low complexity" evidence="1">
    <location>
        <begin position="77"/>
        <end position="109"/>
    </location>
</feature>
<feature type="region of interest" description="Disordered" evidence="1">
    <location>
        <begin position="1"/>
        <end position="115"/>
    </location>
</feature>
<evidence type="ECO:0000313" key="4">
    <source>
        <dbReference type="Proteomes" id="UP000523545"/>
    </source>
</evidence>
<keyword evidence="4" id="KW-1185">Reference proteome</keyword>